<name>A0ABR2VBE6_9PEZI</name>
<feature type="region of interest" description="Disordered" evidence="2">
    <location>
        <begin position="252"/>
        <end position="279"/>
    </location>
</feature>
<sequence>MELSRQTIAFLRRTPTGLSESEVSIRPAKRTDSGYESIGARVIPEFDIKRWENDSSAFQCSLCSKRYGYAHDLHFHMRTHTEARIFDQKPHEEVLSDGTEFTCTGALKAGGGWGCGKIFTHAHILGQHLRSDAGQACIKPLFDEEALEQQSQPHGSSTMAQAQDIEKHRFLPATLLVQYPALAQLDWESSVGVAHDTKISSFSSHDMPDWSIGDDRDFSDVVDPAIDYWHETPEQSSDVMVYSCGDRLFDTNPETSTLSSKKRSSQENPIPPDSSEELQVSQCVNGLSTDQPNSNSTVPVSEKDYQYTYIGNPCISSKDTFVLRHRDQHETARKAQSPPLAIESRRDVLKEMTNTRNRAESSYDATISQGLGAVPQQKSFEENKTASSGTTLLDDKPRAQSIESLSGDDSMSCQDSTSESDCTDSESSDSGSVSPIASTMSAYRKEATESLMMEFKALLDQGLGVRRRASNSSGSTNGSSPVRSSQDHRSGGRNGEGKKRKRDGGDPNSPEDSGKGEDGMTNQSATPNTVAAKKFACPYYRRCAWNHQNPRSCAGPGWQSVHRVKEHVYRQHSLPIHCPRCCTIFKTESELTTHQRLSQSCEVRIIILPEGYNKEQEKALRKRKKTSASDEESWKEMYMILFPDDSDDQLPTPYYEDDETEACERIREDATTQLERYLRHQLPHIVRRRLEQEVAESSEPLLSRLRGQLVDIVRESQSQLFRAYRESSHSQFIEELLPEASSQQSMPPVFDGPTFFVTPDVAGDLGTPSGDQISMMLSRESFGTGLALSDSGYDTSSATFSLGDSGLNVDDWAFPSIGSQSLRLPDRR</sequence>
<dbReference type="EMBL" id="JARVKF010000046">
    <property type="protein sequence ID" value="KAK9424219.1"/>
    <property type="molecule type" value="Genomic_DNA"/>
</dbReference>
<dbReference type="Gene3D" id="3.30.160.60">
    <property type="entry name" value="Classic Zinc Finger"/>
    <property type="match status" value="1"/>
</dbReference>
<keyword evidence="5" id="KW-1185">Reference proteome</keyword>
<reference evidence="4 5" key="1">
    <citation type="journal article" date="2024" name="J. Plant Pathol.">
        <title>Sequence and assembly of the genome of Seiridium unicorne, isolate CBS 538.82, causal agent of cypress canker disease.</title>
        <authorList>
            <person name="Scali E."/>
            <person name="Rocca G.D."/>
            <person name="Danti R."/>
            <person name="Garbelotto M."/>
            <person name="Barberini S."/>
            <person name="Baroncelli R."/>
            <person name="Emiliani G."/>
        </authorList>
    </citation>
    <scope>NUCLEOTIDE SEQUENCE [LARGE SCALE GENOMIC DNA]</scope>
    <source>
        <strain evidence="4 5">BM-138-508</strain>
    </source>
</reference>
<comment type="caution">
    <text evidence="4">The sequence shown here is derived from an EMBL/GenBank/DDBJ whole genome shotgun (WGS) entry which is preliminary data.</text>
</comment>
<gene>
    <name evidence="4" type="ORF">SUNI508_03707</name>
</gene>
<dbReference type="SMART" id="SM00355">
    <property type="entry name" value="ZnF_C2H2"/>
    <property type="match status" value="2"/>
</dbReference>
<evidence type="ECO:0000259" key="3">
    <source>
        <dbReference type="PROSITE" id="PS50157"/>
    </source>
</evidence>
<dbReference type="InterPro" id="IPR036236">
    <property type="entry name" value="Znf_C2H2_sf"/>
</dbReference>
<feature type="compositionally biased region" description="Low complexity" evidence="2">
    <location>
        <begin position="470"/>
        <end position="484"/>
    </location>
</feature>
<keyword evidence="1" id="KW-0863">Zinc-finger</keyword>
<organism evidence="4 5">
    <name type="scientific">Seiridium unicorne</name>
    <dbReference type="NCBI Taxonomy" id="138068"/>
    <lineage>
        <taxon>Eukaryota</taxon>
        <taxon>Fungi</taxon>
        <taxon>Dikarya</taxon>
        <taxon>Ascomycota</taxon>
        <taxon>Pezizomycotina</taxon>
        <taxon>Sordariomycetes</taxon>
        <taxon>Xylariomycetidae</taxon>
        <taxon>Amphisphaeriales</taxon>
        <taxon>Sporocadaceae</taxon>
        <taxon>Seiridium</taxon>
    </lineage>
</organism>
<accession>A0ABR2VBE6</accession>
<protein>
    <submittedName>
        <fullName evidence="4">C2H2-type domain-containing protein</fullName>
    </submittedName>
</protein>
<proteinExistence type="predicted"/>
<evidence type="ECO:0000313" key="5">
    <source>
        <dbReference type="Proteomes" id="UP001408356"/>
    </source>
</evidence>
<keyword evidence="1" id="KW-0862">Zinc</keyword>
<dbReference type="PANTHER" id="PTHR38166">
    <property type="entry name" value="C2H2-TYPE DOMAIN-CONTAINING PROTEIN-RELATED"/>
    <property type="match status" value="1"/>
</dbReference>
<dbReference type="InterPro" id="IPR013087">
    <property type="entry name" value="Znf_C2H2_type"/>
</dbReference>
<feature type="compositionally biased region" description="Polar residues" evidence="2">
    <location>
        <begin position="401"/>
        <end position="411"/>
    </location>
</feature>
<evidence type="ECO:0000256" key="1">
    <source>
        <dbReference type="PROSITE-ProRule" id="PRU00042"/>
    </source>
</evidence>
<evidence type="ECO:0000256" key="2">
    <source>
        <dbReference type="SAM" id="MobiDB-lite"/>
    </source>
</evidence>
<dbReference type="PROSITE" id="PS00028">
    <property type="entry name" value="ZINC_FINGER_C2H2_1"/>
    <property type="match status" value="1"/>
</dbReference>
<evidence type="ECO:0000313" key="4">
    <source>
        <dbReference type="EMBL" id="KAK9424219.1"/>
    </source>
</evidence>
<feature type="domain" description="C2H2-type" evidence="3">
    <location>
        <begin position="58"/>
        <end position="85"/>
    </location>
</feature>
<feature type="region of interest" description="Disordered" evidence="2">
    <location>
        <begin position="466"/>
        <end position="527"/>
    </location>
</feature>
<dbReference type="PROSITE" id="PS50157">
    <property type="entry name" value="ZINC_FINGER_C2H2_2"/>
    <property type="match status" value="1"/>
</dbReference>
<dbReference type="Proteomes" id="UP001408356">
    <property type="component" value="Unassembled WGS sequence"/>
</dbReference>
<keyword evidence="1" id="KW-0479">Metal-binding</keyword>
<dbReference type="SUPFAM" id="SSF57667">
    <property type="entry name" value="beta-beta-alpha zinc fingers"/>
    <property type="match status" value="1"/>
</dbReference>
<dbReference type="PANTHER" id="PTHR38166:SF1">
    <property type="entry name" value="C2H2-TYPE DOMAIN-CONTAINING PROTEIN"/>
    <property type="match status" value="1"/>
</dbReference>
<feature type="region of interest" description="Disordered" evidence="2">
    <location>
        <begin position="353"/>
        <end position="437"/>
    </location>
</feature>